<dbReference type="Pfam" id="PF04383">
    <property type="entry name" value="KilA-N"/>
    <property type="match status" value="1"/>
</dbReference>
<evidence type="ECO:0000313" key="2">
    <source>
        <dbReference type="EMBL" id="QID06569.1"/>
    </source>
</evidence>
<dbReference type="EMBL" id="MN175499">
    <property type="protein sequence ID" value="QID06569.1"/>
    <property type="molecule type" value="Genomic_DNA"/>
</dbReference>
<proteinExistence type="predicted"/>
<feature type="domain" description="KilA-N" evidence="1">
    <location>
        <begin position="1"/>
        <end position="59"/>
    </location>
</feature>
<organism evidence="2">
    <name type="scientific">Borely moumouvirus</name>
    <dbReference type="NCBI Taxonomy" id="2712067"/>
    <lineage>
        <taxon>Viruses</taxon>
        <taxon>Varidnaviria</taxon>
        <taxon>Bamfordvirae</taxon>
        <taxon>Nucleocytoviricota</taxon>
        <taxon>Megaviricetes</taxon>
        <taxon>Imitervirales</taxon>
        <taxon>Mimiviridae</taxon>
        <taxon>Megamimivirinae</taxon>
        <taxon>Moumouvirus</taxon>
    </lineage>
</organism>
<dbReference type="PROSITE" id="PS51301">
    <property type="entry name" value="KILA_N"/>
    <property type="match status" value="1"/>
</dbReference>
<name>A0A6G6ACJ3_9VIRU</name>
<dbReference type="InterPro" id="IPR018004">
    <property type="entry name" value="KilA/APSES_HTH"/>
</dbReference>
<sequence length="65" mass="7763">MDEIYKEINIPKDKLLYTELTSCLNVVRGTYAHPMLITHIASWISLRFSVKVSYWIEEWKKLLFS</sequence>
<protein>
    <submittedName>
        <fullName evidence="2">KilA-n domain-containing protein</fullName>
    </submittedName>
</protein>
<evidence type="ECO:0000259" key="1">
    <source>
        <dbReference type="PROSITE" id="PS51301"/>
    </source>
</evidence>
<reference evidence="2" key="1">
    <citation type="submission" date="2019-07" db="EMBL/GenBank/DDBJ databases">
        <title>The discovery of a new lineage B mimivirus raises questions about particles surface fibrils.</title>
        <authorList>
            <person name="Silva L.K.S."/>
            <person name="Rodrigues R.A.L."/>
            <person name="Andrade A.C.S.P."/>
            <person name="Hikida H."/>
            <person name="Andreani J."/>
            <person name="Levasseur A."/>
            <person name="La Scola B."/>
            <person name="Abrahao J.S."/>
        </authorList>
    </citation>
    <scope>NUCLEOTIDE SEQUENCE</scope>
    <source>
        <strain evidence="2">B60</strain>
    </source>
</reference>
<accession>A0A6G6ACJ3</accession>
<dbReference type="InterPro" id="IPR017880">
    <property type="entry name" value="KilA_N"/>
</dbReference>